<dbReference type="InterPro" id="IPR001123">
    <property type="entry name" value="LeuE-type"/>
</dbReference>
<protein>
    <submittedName>
        <fullName evidence="7">LysE family translocator</fullName>
    </submittedName>
</protein>
<dbReference type="PANTHER" id="PTHR30086:SF16">
    <property type="entry name" value="AMINO ACID EFFLUX PERMEASE RHTB FAMILY"/>
    <property type="match status" value="1"/>
</dbReference>
<dbReference type="RefSeq" id="WP_123095316.1">
    <property type="nucleotide sequence ID" value="NZ_RIZG01000003.1"/>
</dbReference>
<evidence type="ECO:0000256" key="2">
    <source>
        <dbReference type="ARBA" id="ARBA00022475"/>
    </source>
</evidence>
<dbReference type="AlphaFoldDB" id="A0A3M8Q6M5"/>
<keyword evidence="4 6" id="KW-1133">Transmembrane helix</keyword>
<name>A0A3M8Q6M5_9GAMM</name>
<evidence type="ECO:0000256" key="5">
    <source>
        <dbReference type="ARBA" id="ARBA00023136"/>
    </source>
</evidence>
<comment type="subcellular location">
    <subcellularLocation>
        <location evidence="1">Cell membrane</location>
        <topology evidence="1">Multi-pass membrane protein</topology>
    </subcellularLocation>
</comment>
<dbReference type="GO" id="GO:0005886">
    <property type="term" value="C:plasma membrane"/>
    <property type="evidence" value="ECO:0007669"/>
    <property type="project" value="UniProtKB-SubCell"/>
</dbReference>
<dbReference type="OrthoDB" id="581870at2"/>
<feature type="transmembrane region" description="Helical" evidence="6">
    <location>
        <begin position="187"/>
        <end position="204"/>
    </location>
</feature>
<comment type="caution">
    <text evidence="7">The sequence shown here is derived from an EMBL/GenBank/DDBJ whole genome shotgun (WGS) entry which is preliminary data.</text>
</comment>
<keyword evidence="8" id="KW-1185">Reference proteome</keyword>
<gene>
    <name evidence="7" type="ORF">EBI00_07630</name>
</gene>
<proteinExistence type="predicted"/>
<dbReference type="EMBL" id="RIZG01000003">
    <property type="protein sequence ID" value="RNF51748.1"/>
    <property type="molecule type" value="Genomic_DNA"/>
</dbReference>
<evidence type="ECO:0000313" key="8">
    <source>
        <dbReference type="Proteomes" id="UP000280507"/>
    </source>
</evidence>
<feature type="transmembrane region" description="Helical" evidence="6">
    <location>
        <begin position="159"/>
        <end position="175"/>
    </location>
</feature>
<dbReference type="GO" id="GO:0015171">
    <property type="term" value="F:amino acid transmembrane transporter activity"/>
    <property type="evidence" value="ECO:0007669"/>
    <property type="project" value="TreeGrafter"/>
</dbReference>
<feature type="transmembrane region" description="Helical" evidence="6">
    <location>
        <begin position="117"/>
        <end position="139"/>
    </location>
</feature>
<evidence type="ECO:0000256" key="6">
    <source>
        <dbReference type="SAM" id="Phobius"/>
    </source>
</evidence>
<sequence>MTLSIWFSLFTICLLGAMSPGPSLAIVMKHSLAGSRLNGLATAWAHAAGIGVYALISLLGLAVVFHQLPILFKAISYAGAAYLAYLGFNALRSKGGIAEKMELGRAVSVFQSAKEGFLISILSPKIALFFAALFSPFVAEVSGLTEKTLMVATPFLVDGLWYTLMTLLLSSPLLLERLRRNAVIVDRLSGVMLMLLALHILLSVS</sequence>
<accession>A0A3M8Q6M5</accession>
<feature type="transmembrane region" description="Helical" evidence="6">
    <location>
        <begin position="41"/>
        <end position="65"/>
    </location>
</feature>
<reference evidence="7 8" key="1">
    <citation type="journal article" date="2012" name="Int. J. Syst. Evol. Microbiol.">
        <title>Marinomonas hwangdonensis sp. nov., isolated from seawater.</title>
        <authorList>
            <person name="Jung Y.T."/>
            <person name="Oh T.K."/>
            <person name="Yoon J.H."/>
        </authorList>
    </citation>
    <scope>NUCLEOTIDE SEQUENCE [LARGE SCALE GENOMIC DNA]</scope>
    <source>
        <strain evidence="7 8">HDW-15</strain>
    </source>
</reference>
<evidence type="ECO:0000313" key="7">
    <source>
        <dbReference type="EMBL" id="RNF51748.1"/>
    </source>
</evidence>
<evidence type="ECO:0000256" key="3">
    <source>
        <dbReference type="ARBA" id="ARBA00022692"/>
    </source>
</evidence>
<dbReference type="PANTHER" id="PTHR30086">
    <property type="entry name" value="ARGININE EXPORTER PROTEIN ARGO"/>
    <property type="match status" value="1"/>
</dbReference>
<keyword evidence="3 6" id="KW-0812">Transmembrane</keyword>
<keyword evidence="2" id="KW-1003">Cell membrane</keyword>
<keyword evidence="5 6" id="KW-0472">Membrane</keyword>
<organism evidence="7 8">
    <name type="scientific">Marinomonas hwangdonensis</name>
    <dbReference type="NCBI Taxonomy" id="1053647"/>
    <lineage>
        <taxon>Bacteria</taxon>
        <taxon>Pseudomonadati</taxon>
        <taxon>Pseudomonadota</taxon>
        <taxon>Gammaproteobacteria</taxon>
        <taxon>Oceanospirillales</taxon>
        <taxon>Oceanospirillaceae</taxon>
        <taxon>Marinomonas</taxon>
    </lineage>
</organism>
<dbReference type="Pfam" id="PF01810">
    <property type="entry name" value="LysE"/>
    <property type="match status" value="1"/>
</dbReference>
<dbReference type="Proteomes" id="UP000280507">
    <property type="component" value="Unassembled WGS sequence"/>
</dbReference>
<evidence type="ECO:0000256" key="4">
    <source>
        <dbReference type="ARBA" id="ARBA00022989"/>
    </source>
</evidence>
<evidence type="ECO:0000256" key="1">
    <source>
        <dbReference type="ARBA" id="ARBA00004651"/>
    </source>
</evidence>